<evidence type="ECO:0000313" key="5">
    <source>
        <dbReference type="Proteomes" id="UP000472755"/>
    </source>
</evidence>
<dbReference type="PANTHER" id="PTHR10584">
    <property type="entry name" value="SUGAR KINASE"/>
    <property type="match status" value="1"/>
</dbReference>
<feature type="domain" description="Carbohydrate kinase PfkB" evidence="3">
    <location>
        <begin position="3"/>
        <end position="173"/>
    </location>
</feature>
<dbReference type="SUPFAM" id="SSF53613">
    <property type="entry name" value="Ribokinase-like"/>
    <property type="match status" value="1"/>
</dbReference>
<comment type="caution">
    <text evidence="4">The sequence shown here is derived from an EMBL/GenBank/DDBJ whole genome shotgun (WGS) entry which is preliminary data.</text>
</comment>
<dbReference type="AlphaFoldDB" id="A0A6L6LYU3"/>
<reference evidence="4 5" key="1">
    <citation type="journal article" date="2019" name="Nat. Med.">
        <title>A library of human gut bacterial isolates paired with longitudinal multiomics data enables mechanistic microbiome research.</title>
        <authorList>
            <person name="Poyet M."/>
            <person name="Groussin M."/>
            <person name="Gibbons S.M."/>
            <person name="Avila-Pacheco J."/>
            <person name="Jiang X."/>
            <person name="Kearney S.M."/>
            <person name="Perrotta A.R."/>
            <person name="Berdy B."/>
            <person name="Zhao S."/>
            <person name="Lieberman T.D."/>
            <person name="Swanson P.K."/>
            <person name="Smith M."/>
            <person name="Roesemann S."/>
            <person name="Alexander J.E."/>
            <person name="Rich S.A."/>
            <person name="Livny J."/>
            <person name="Vlamakis H."/>
            <person name="Clish C."/>
            <person name="Bullock K."/>
            <person name="Deik A."/>
            <person name="Scott J."/>
            <person name="Pierce K.A."/>
            <person name="Xavier R.J."/>
            <person name="Alm E.J."/>
        </authorList>
    </citation>
    <scope>NUCLEOTIDE SEQUENCE [LARGE SCALE GENOMIC DNA]</scope>
    <source>
        <strain evidence="4 5">BIOML-A4</strain>
    </source>
</reference>
<protein>
    <recommendedName>
        <fullName evidence="3">Carbohydrate kinase PfkB domain-containing protein</fullName>
    </recommendedName>
</protein>
<keyword evidence="1" id="KW-0808">Transferase</keyword>
<name>A0A6L6LYU3_9FIRM</name>
<dbReference type="Gene3D" id="3.40.1190.20">
    <property type="match status" value="1"/>
</dbReference>
<sequence>MKMKKILCIGSVTADIIVSPVDSIPTPGTLRAVCSTSMHVGGCASNAAIDLAKLGVPAVLCCKVGNDAFGDFVCAECINAGVDVSGVIKTQEASTTSSVVCVNSSGERSFLYTPGSTSTLRGEDIPLKLVDECDIVFVAGAMLLEKLDGEPCRRLLEYARQKGKFTAMDTAWDFEEIWMPKLTLRFLAWTCLCPVMKKRSV</sequence>
<evidence type="ECO:0000313" key="4">
    <source>
        <dbReference type="EMBL" id="MTS29034.1"/>
    </source>
</evidence>
<keyword evidence="2" id="KW-0418">Kinase</keyword>
<accession>A0A6L6LYU3</accession>
<dbReference type="GO" id="GO:0016301">
    <property type="term" value="F:kinase activity"/>
    <property type="evidence" value="ECO:0007669"/>
    <property type="project" value="UniProtKB-KW"/>
</dbReference>
<evidence type="ECO:0000256" key="1">
    <source>
        <dbReference type="ARBA" id="ARBA00022679"/>
    </source>
</evidence>
<evidence type="ECO:0000259" key="3">
    <source>
        <dbReference type="Pfam" id="PF00294"/>
    </source>
</evidence>
<dbReference type="EMBL" id="WMZU01000046">
    <property type="protein sequence ID" value="MTS29034.1"/>
    <property type="molecule type" value="Genomic_DNA"/>
</dbReference>
<dbReference type="PANTHER" id="PTHR10584:SF166">
    <property type="entry name" value="RIBOKINASE"/>
    <property type="match status" value="1"/>
</dbReference>
<organism evidence="4 5">
    <name type="scientific">Ruthenibacterium lactatiformans</name>
    <dbReference type="NCBI Taxonomy" id="1550024"/>
    <lineage>
        <taxon>Bacteria</taxon>
        <taxon>Bacillati</taxon>
        <taxon>Bacillota</taxon>
        <taxon>Clostridia</taxon>
        <taxon>Eubacteriales</taxon>
        <taxon>Oscillospiraceae</taxon>
        <taxon>Ruthenibacterium</taxon>
    </lineage>
</organism>
<proteinExistence type="predicted"/>
<dbReference type="InterPro" id="IPR011611">
    <property type="entry name" value="PfkB_dom"/>
</dbReference>
<evidence type="ECO:0000256" key="2">
    <source>
        <dbReference type="ARBA" id="ARBA00022777"/>
    </source>
</evidence>
<dbReference type="Proteomes" id="UP000472755">
    <property type="component" value="Unassembled WGS sequence"/>
</dbReference>
<gene>
    <name evidence="4" type="ORF">GMD59_17355</name>
</gene>
<dbReference type="Pfam" id="PF00294">
    <property type="entry name" value="PfkB"/>
    <property type="match status" value="1"/>
</dbReference>
<dbReference type="InterPro" id="IPR029056">
    <property type="entry name" value="Ribokinase-like"/>
</dbReference>
<dbReference type="GO" id="GO:0005829">
    <property type="term" value="C:cytosol"/>
    <property type="evidence" value="ECO:0007669"/>
    <property type="project" value="TreeGrafter"/>
</dbReference>